<sequence length="421" mass="49845">MSEQTKQVDTKIGISVVLNGGKKEMNSATIPIEWWFSKEIIEKDPKYIVFFEQDEDGKKNKYNSNEYGRRYACEVLDAFKYLQLFSPGYHRIMVIVVTGETDEKALGVVKQLLKRKDLYRYDVSLDWKKAEHNNPPSDDAGLIASTVEEFEVPQGLFAHRPETKLGKAIWKWANLWFNYDPRDECDYRKRRIMAFTLQPPLMAFWYFIKYAIGGSIYSLYVFLASIVILFVGYRPRPILNEMWKAFTFKRYAELDVRRYCYDDLPCGESLYRLWSIKKIRCEGGFKEVEKYMPITPWQVTLIVGAIMGIHYFKMWIIFGVLSATVAFIVLVAHIFSRYLDRTTPGRREKRRLKATEKRKRQEIDRELIRKWMLRNFDLSKKTGEVYLDRIPTPPDLQSKVIQKFRINYWTLKAKVCKPFSK</sequence>
<feature type="transmembrane region" description="Helical" evidence="1">
    <location>
        <begin position="318"/>
        <end position="339"/>
    </location>
</feature>
<evidence type="ECO:0000313" key="3">
    <source>
        <dbReference type="Proteomes" id="UP000183922"/>
    </source>
</evidence>
<dbReference type="EMBL" id="MNYR01000048">
    <property type="protein sequence ID" value="OIP55333.1"/>
    <property type="molecule type" value="Genomic_DNA"/>
</dbReference>
<dbReference type="AlphaFoldDB" id="A0A1J5F525"/>
<keyword evidence="1" id="KW-0812">Transmembrane</keyword>
<accession>A0A1J5F525</accession>
<gene>
    <name evidence="2" type="ORF">AUK13_02930</name>
</gene>
<evidence type="ECO:0000256" key="1">
    <source>
        <dbReference type="SAM" id="Phobius"/>
    </source>
</evidence>
<name>A0A1J5F525_9BACT</name>
<organism evidence="2 3">
    <name type="scientific">Candidatus Kuenenbacteria bacterium CG2_30_39_24</name>
    <dbReference type="NCBI Taxonomy" id="1805236"/>
    <lineage>
        <taxon>Bacteria</taxon>
        <taxon>Candidatus Kueneniibacteriota</taxon>
    </lineage>
</organism>
<evidence type="ECO:0000313" key="2">
    <source>
        <dbReference type="EMBL" id="OIP55333.1"/>
    </source>
</evidence>
<dbReference type="Proteomes" id="UP000183922">
    <property type="component" value="Unassembled WGS sequence"/>
</dbReference>
<comment type="caution">
    <text evidence="2">The sequence shown here is derived from an EMBL/GenBank/DDBJ whole genome shotgun (WGS) entry which is preliminary data.</text>
</comment>
<keyword evidence="1" id="KW-1133">Transmembrane helix</keyword>
<keyword evidence="1" id="KW-0472">Membrane</keyword>
<proteinExistence type="predicted"/>
<reference evidence="2 3" key="1">
    <citation type="journal article" date="2016" name="Environ. Microbiol.">
        <title>Genomic resolution of a cold subsurface aquifer community provides metabolic insights for novel microbes adapted to high CO concentrations.</title>
        <authorList>
            <person name="Probst A.J."/>
            <person name="Castelle C.J."/>
            <person name="Singh A."/>
            <person name="Brown C.T."/>
            <person name="Anantharaman K."/>
            <person name="Sharon I."/>
            <person name="Hug L.A."/>
            <person name="Burstein D."/>
            <person name="Emerson J.B."/>
            <person name="Thomas B.C."/>
            <person name="Banfield J.F."/>
        </authorList>
    </citation>
    <scope>NUCLEOTIDE SEQUENCE [LARGE SCALE GENOMIC DNA]</scope>
    <source>
        <strain evidence="2">CG2_30_39_24</strain>
    </source>
</reference>
<protein>
    <submittedName>
        <fullName evidence="2">Uncharacterized protein</fullName>
    </submittedName>
</protein>
<feature type="transmembrane region" description="Helical" evidence="1">
    <location>
        <begin position="214"/>
        <end position="233"/>
    </location>
</feature>